<comment type="subunit">
    <text evidence="4">Part of the 30S ribosomal subunit. Forms a tight heterodimer with protein bS6.</text>
</comment>
<keyword evidence="4" id="KW-0694">RNA-binding</keyword>
<dbReference type="STRING" id="1705394.SP60_07055"/>
<proteinExistence type="inferred from homology"/>
<dbReference type="Gene3D" id="4.10.640.10">
    <property type="entry name" value="Ribosomal protein S18"/>
    <property type="match status" value="1"/>
</dbReference>
<evidence type="ECO:0000256" key="3">
    <source>
        <dbReference type="ARBA" id="ARBA00023274"/>
    </source>
</evidence>
<reference evidence="6 7" key="1">
    <citation type="journal article" date="2015" name="Genome Announc.">
        <title>Genome Sequence of 'Candidatus Thioglobus autotrophica' Strain EF1, a Chemoautotroph from the SUP05 Clade of Marine Gammaproteobacteria.</title>
        <authorList>
            <person name="Shah V."/>
            <person name="Morris R.M."/>
        </authorList>
    </citation>
    <scope>NUCLEOTIDE SEQUENCE [LARGE SCALE GENOMIC DNA]</scope>
    <source>
        <strain evidence="6 7">EF1</strain>
    </source>
</reference>
<dbReference type="PATRIC" id="fig|1705394.5.peg.1409"/>
<keyword evidence="4" id="KW-0699">rRNA-binding</keyword>
<dbReference type="EMBL" id="CP010552">
    <property type="protein sequence ID" value="ALE52972.1"/>
    <property type="molecule type" value="Genomic_DNA"/>
</dbReference>
<dbReference type="Pfam" id="PF01084">
    <property type="entry name" value="Ribosomal_S18"/>
    <property type="match status" value="1"/>
</dbReference>
<evidence type="ECO:0000256" key="5">
    <source>
        <dbReference type="RuleBase" id="RU003910"/>
    </source>
</evidence>
<dbReference type="GO" id="GO:0070181">
    <property type="term" value="F:small ribosomal subunit rRNA binding"/>
    <property type="evidence" value="ECO:0007669"/>
    <property type="project" value="TreeGrafter"/>
</dbReference>
<gene>
    <name evidence="4 6" type="primary">rpsR</name>
    <name evidence="6" type="ORF">SP60_07055</name>
</gene>
<dbReference type="GO" id="GO:0003735">
    <property type="term" value="F:structural constituent of ribosome"/>
    <property type="evidence" value="ECO:0007669"/>
    <property type="project" value="InterPro"/>
</dbReference>
<dbReference type="PRINTS" id="PR00974">
    <property type="entry name" value="RIBOSOMALS18"/>
</dbReference>
<dbReference type="KEGG" id="tho:SP60_07055"/>
<dbReference type="OrthoDB" id="9812008at2"/>
<dbReference type="GO" id="GO:0006412">
    <property type="term" value="P:translation"/>
    <property type="evidence" value="ECO:0007669"/>
    <property type="project" value="UniProtKB-UniRule"/>
</dbReference>
<dbReference type="AlphaFoldDB" id="A0A0M4P9V7"/>
<dbReference type="PANTHER" id="PTHR13479:SF40">
    <property type="entry name" value="SMALL RIBOSOMAL SUBUNIT PROTEIN BS18M"/>
    <property type="match status" value="1"/>
</dbReference>
<comment type="function">
    <text evidence="4">Binds as a heterodimer with protein bS6 to the central domain of the 16S rRNA, where it helps stabilize the platform of the 30S subunit.</text>
</comment>
<name>A0A0M4P9V7_9GAMM</name>
<dbReference type="SUPFAM" id="SSF46911">
    <property type="entry name" value="Ribosomal protein S18"/>
    <property type="match status" value="1"/>
</dbReference>
<evidence type="ECO:0000256" key="1">
    <source>
        <dbReference type="ARBA" id="ARBA00005589"/>
    </source>
</evidence>
<keyword evidence="7" id="KW-1185">Reference proteome</keyword>
<dbReference type="RefSeq" id="WP_053951958.1">
    <property type="nucleotide sequence ID" value="NZ_CP010552.1"/>
</dbReference>
<dbReference type="GO" id="GO:0022627">
    <property type="term" value="C:cytosolic small ribosomal subunit"/>
    <property type="evidence" value="ECO:0007669"/>
    <property type="project" value="TreeGrafter"/>
</dbReference>
<protein>
    <recommendedName>
        <fullName evidence="4">Small ribosomal subunit protein bS18</fullName>
    </recommendedName>
</protein>
<evidence type="ECO:0000313" key="6">
    <source>
        <dbReference type="EMBL" id="ALE52972.1"/>
    </source>
</evidence>
<comment type="similarity">
    <text evidence="1 4 5">Belongs to the bacterial ribosomal protein bS18 family.</text>
</comment>
<keyword evidence="2 4" id="KW-0689">Ribosomal protein</keyword>
<evidence type="ECO:0000256" key="4">
    <source>
        <dbReference type="HAMAP-Rule" id="MF_00270"/>
    </source>
</evidence>
<keyword evidence="3 4" id="KW-0687">Ribonucleoprotein</keyword>
<dbReference type="InterPro" id="IPR001648">
    <property type="entry name" value="Ribosomal_bS18"/>
</dbReference>
<dbReference type="PANTHER" id="PTHR13479">
    <property type="entry name" value="30S RIBOSOMAL PROTEIN S18"/>
    <property type="match status" value="1"/>
</dbReference>
<evidence type="ECO:0000256" key="2">
    <source>
        <dbReference type="ARBA" id="ARBA00022980"/>
    </source>
</evidence>
<organism evidence="6 7">
    <name type="scientific">Candidatus Thioglobus autotrophicus</name>
    <dbReference type="NCBI Taxonomy" id="1705394"/>
    <lineage>
        <taxon>Bacteria</taxon>
        <taxon>Pseudomonadati</taxon>
        <taxon>Pseudomonadota</taxon>
        <taxon>Gammaproteobacteria</taxon>
        <taxon>Candidatus Pseudothioglobaceae</taxon>
        <taxon>Candidatus Thioglobus</taxon>
    </lineage>
</organism>
<accession>A0A0M4P9V7</accession>
<dbReference type="NCBIfam" id="TIGR00165">
    <property type="entry name" value="S18"/>
    <property type="match status" value="1"/>
</dbReference>
<sequence>MAKQQKRKRRPQIKVNTFCRFTAAGVEKIDYKDVDTLLKNIDESGKITPSRMTGTSAKFQRQLTTAIKRARFLALIPYTDKHKK</sequence>
<dbReference type="HAMAP" id="MF_00270">
    <property type="entry name" value="Ribosomal_bS18"/>
    <property type="match status" value="1"/>
</dbReference>
<dbReference type="Proteomes" id="UP000058020">
    <property type="component" value="Chromosome"/>
</dbReference>
<dbReference type="InterPro" id="IPR036870">
    <property type="entry name" value="Ribosomal_bS18_sf"/>
</dbReference>
<evidence type="ECO:0000313" key="7">
    <source>
        <dbReference type="Proteomes" id="UP000058020"/>
    </source>
</evidence>